<gene>
    <name evidence="2" type="ORF">RU97_GL002051</name>
</gene>
<dbReference type="Proteomes" id="UP000181884">
    <property type="component" value="Unassembled WGS sequence"/>
</dbReference>
<feature type="transmembrane region" description="Helical" evidence="1">
    <location>
        <begin position="6"/>
        <end position="30"/>
    </location>
</feature>
<keyword evidence="1" id="KW-0812">Transmembrane</keyword>
<organism evidence="2 3">
    <name type="scientific">Enterococcus canis</name>
    <dbReference type="NCBI Taxonomy" id="214095"/>
    <lineage>
        <taxon>Bacteria</taxon>
        <taxon>Bacillati</taxon>
        <taxon>Bacillota</taxon>
        <taxon>Bacilli</taxon>
        <taxon>Lactobacillales</taxon>
        <taxon>Enterococcaceae</taxon>
        <taxon>Enterococcus</taxon>
    </lineage>
</organism>
<proteinExistence type="predicted"/>
<protein>
    <submittedName>
        <fullName evidence="2">Uncharacterized protein</fullName>
    </submittedName>
</protein>
<comment type="caution">
    <text evidence="2">The sequence shown here is derived from an EMBL/GenBank/DDBJ whole genome shotgun (WGS) entry which is preliminary data.</text>
</comment>
<feature type="transmembrane region" description="Helical" evidence="1">
    <location>
        <begin position="70"/>
        <end position="90"/>
    </location>
</feature>
<keyword evidence="1" id="KW-0472">Membrane</keyword>
<evidence type="ECO:0000256" key="1">
    <source>
        <dbReference type="SAM" id="Phobius"/>
    </source>
</evidence>
<keyword evidence="3" id="KW-1185">Reference proteome</keyword>
<evidence type="ECO:0000313" key="3">
    <source>
        <dbReference type="Proteomes" id="UP000181884"/>
    </source>
</evidence>
<dbReference type="RefSeq" id="WP_067393218.1">
    <property type="nucleotide sequence ID" value="NZ_JXKH01000005.1"/>
</dbReference>
<accession>A0A1L8RE04</accession>
<keyword evidence="1" id="KW-1133">Transmembrane helix</keyword>
<reference evidence="2 3" key="1">
    <citation type="submission" date="2014-12" db="EMBL/GenBank/DDBJ databases">
        <title>Draft genome sequences of 29 type strains of Enterococci.</title>
        <authorList>
            <person name="Zhong Z."/>
            <person name="Sun Z."/>
            <person name="Liu W."/>
            <person name="Zhang W."/>
            <person name="Zhang H."/>
        </authorList>
    </citation>
    <scope>NUCLEOTIDE SEQUENCE [LARGE SCALE GENOMIC DNA]</scope>
    <source>
        <strain evidence="2 3">DSM 17029</strain>
    </source>
</reference>
<sequence length="218" mass="25325">MEILDWLFVGLLSAAVLFVLLAILFFVIWIKNSGKLKKNRKRRPSKRNKKKWMRLNARFKKRAQKARNRFILILVLAGVFFAGGFYIRYYQSTNLDVKDQEALVQGYFIIDELEQRIEAISDTDNPQKDLATIYDLSARLANYGARVPNSRLSKEGKVIMSQLFDRMKRLGLNLSGISLKQLQEEEIGNSYIEDISKVQGSQEKAFEFYRINESSLKK</sequence>
<dbReference type="AlphaFoldDB" id="A0A1L8RE04"/>
<dbReference type="STRING" id="214095.RU97_GL002051"/>
<dbReference type="EMBL" id="JXKH01000005">
    <property type="protein sequence ID" value="OJG17978.1"/>
    <property type="molecule type" value="Genomic_DNA"/>
</dbReference>
<name>A0A1L8RE04_9ENTE</name>
<evidence type="ECO:0000313" key="2">
    <source>
        <dbReference type="EMBL" id="OJG17978.1"/>
    </source>
</evidence>